<dbReference type="SUPFAM" id="SSF53850">
    <property type="entry name" value="Periplasmic binding protein-like II"/>
    <property type="match status" value="1"/>
</dbReference>
<proteinExistence type="predicted"/>
<dbReference type="EMBL" id="BAABWH010000005">
    <property type="protein sequence ID" value="GAA6145982.1"/>
    <property type="molecule type" value="Genomic_DNA"/>
</dbReference>
<accession>A0ABQ0A0Q7</accession>
<organism evidence="2 3">
    <name type="scientific">Thalassolituus maritimus</name>
    <dbReference type="NCBI Taxonomy" id="484498"/>
    <lineage>
        <taxon>Bacteria</taxon>
        <taxon>Pseudomonadati</taxon>
        <taxon>Pseudomonadota</taxon>
        <taxon>Gammaproteobacteria</taxon>
        <taxon>Oceanospirillales</taxon>
        <taxon>Oceanospirillaceae</taxon>
        <taxon>Thalassolituus</taxon>
    </lineage>
</organism>
<dbReference type="RefSeq" id="WP_353295119.1">
    <property type="nucleotide sequence ID" value="NZ_BAABWH010000005.1"/>
</dbReference>
<keyword evidence="3" id="KW-1185">Reference proteome</keyword>
<evidence type="ECO:0000313" key="2">
    <source>
        <dbReference type="EMBL" id="GAA6145982.1"/>
    </source>
</evidence>
<dbReference type="Gene3D" id="3.40.190.10">
    <property type="entry name" value="Periplasmic binding protein-like II"/>
    <property type="match status" value="1"/>
</dbReference>
<comment type="caution">
    <text evidence="2">The sequence shown here is derived from an EMBL/GenBank/DDBJ whole genome shotgun (WGS) entry which is preliminary data.</text>
</comment>
<dbReference type="Proteomes" id="UP001481413">
    <property type="component" value="Unassembled WGS sequence"/>
</dbReference>
<evidence type="ECO:0008006" key="4">
    <source>
        <dbReference type="Google" id="ProtNLM"/>
    </source>
</evidence>
<feature type="chain" id="PRO_5045984141" description="Phosphate ABC transporter substrate-binding protein" evidence="1">
    <location>
        <begin position="21"/>
        <end position="141"/>
    </location>
</feature>
<feature type="signal peptide" evidence="1">
    <location>
        <begin position="1"/>
        <end position="20"/>
    </location>
</feature>
<protein>
    <recommendedName>
        <fullName evidence="4">Phosphate ABC transporter substrate-binding protein</fullName>
    </recommendedName>
</protein>
<sequence length="141" mass="15753">MSRILTLILLAVLASPGELAAFSNERLIVVTHVDNSDLRLSREQIRNLFMGASIGRELKPVALPPGNRTRSLFNIKIVGLSDSRVQSYWAQMKFTGRRPPPEEVNSSDTMISYLLQHTNSIGYLTADTELPDDLVIVYTTH</sequence>
<keyword evidence="1" id="KW-0732">Signal</keyword>
<evidence type="ECO:0000256" key="1">
    <source>
        <dbReference type="SAM" id="SignalP"/>
    </source>
</evidence>
<reference evidence="2 3" key="1">
    <citation type="submission" date="2024-04" db="EMBL/GenBank/DDBJ databases">
        <title>Draft genome sequence of Thalassolituus maritimus NBRC 116585.</title>
        <authorList>
            <person name="Miyakawa T."/>
            <person name="Kusuya Y."/>
            <person name="Miura T."/>
        </authorList>
    </citation>
    <scope>NUCLEOTIDE SEQUENCE [LARGE SCALE GENOMIC DNA]</scope>
    <source>
        <strain evidence="2 3">5NW40-0001</strain>
    </source>
</reference>
<name>A0ABQ0A0Q7_9GAMM</name>
<evidence type="ECO:0000313" key="3">
    <source>
        <dbReference type="Proteomes" id="UP001481413"/>
    </source>
</evidence>
<gene>
    <name evidence="2" type="ORF">NBRC116585_21000</name>
</gene>